<keyword evidence="2 9" id="KW-0808">Transferase</keyword>
<dbReference type="EMBL" id="CP063767">
    <property type="protein sequence ID" value="QOY60085.1"/>
    <property type="molecule type" value="Genomic_DNA"/>
</dbReference>
<evidence type="ECO:0000256" key="2">
    <source>
        <dbReference type="ARBA" id="ARBA00022679"/>
    </source>
</evidence>
<keyword evidence="1" id="KW-0963">Cytoplasm</keyword>
<feature type="domain" description="MobA-like NTP transferase" evidence="8">
    <location>
        <begin position="1"/>
        <end position="130"/>
    </location>
</feature>
<dbReference type="CDD" id="cd02503">
    <property type="entry name" value="MobA"/>
    <property type="match status" value="1"/>
</dbReference>
<keyword evidence="10" id="KW-1185">Reference proteome</keyword>
<dbReference type="InterPro" id="IPR013482">
    <property type="entry name" value="Molybde_CF_guanTrfase"/>
</dbReference>
<evidence type="ECO:0000256" key="6">
    <source>
        <dbReference type="ARBA" id="ARBA00023134"/>
    </source>
</evidence>
<dbReference type="SUPFAM" id="SSF53448">
    <property type="entry name" value="Nucleotide-diphospho-sugar transferases"/>
    <property type="match status" value="1"/>
</dbReference>
<evidence type="ECO:0000256" key="3">
    <source>
        <dbReference type="ARBA" id="ARBA00022723"/>
    </source>
</evidence>
<protein>
    <submittedName>
        <fullName evidence="9">Molybdenum cofactor guanylyltransferase</fullName>
    </submittedName>
</protein>
<evidence type="ECO:0000256" key="5">
    <source>
        <dbReference type="ARBA" id="ARBA00022842"/>
    </source>
</evidence>
<dbReference type="Pfam" id="PF12804">
    <property type="entry name" value="NTP_transf_3"/>
    <property type="match status" value="1"/>
</dbReference>
<sequence>MGFDKALLQVDGGYALERTCRTAREVFSRLILVADIRDKFPQRAQQGYEIVEDEFPQTGPLGGLVMALHHATTPHVFLVACDIPHISAKQIRWLAERVHDQQVVAFSGSHLETLFAFYHRSCLSVFERRLPAGELRIRTGFCEPDVECVDMGEAALDNVNMPAQLHEWHE</sequence>
<evidence type="ECO:0000313" key="9">
    <source>
        <dbReference type="EMBL" id="QOY60085.1"/>
    </source>
</evidence>
<dbReference type="Proteomes" id="UP000593735">
    <property type="component" value="Chromosome"/>
</dbReference>
<name>A0A7S7M7B3_9ACTN</name>
<keyword evidence="4" id="KW-0547">Nucleotide-binding</keyword>
<dbReference type="GO" id="GO:0006777">
    <property type="term" value="P:Mo-molybdopterin cofactor biosynthetic process"/>
    <property type="evidence" value="ECO:0007669"/>
    <property type="project" value="UniProtKB-KW"/>
</dbReference>
<dbReference type="PANTHER" id="PTHR19136:SF81">
    <property type="entry name" value="MOLYBDENUM COFACTOR GUANYLYLTRANSFERASE"/>
    <property type="match status" value="1"/>
</dbReference>
<keyword evidence="9" id="KW-0548">Nucleotidyltransferase</keyword>
<proteinExistence type="predicted"/>
<keyword evidence="5" id="KW-0460">Magnesium</keyword>
<dbReference type="RefSeq" id="WP_194370175.1">
    <property type="nucleotide sequence ID" value="NZ_CP063767.1"/>
</dbReference>
<keyword evidence="7" id="KW-0501">Molybdenum cofactor biosynthesis</keyword>
<dbReference type="InterPro" id="IPR029044">
    <property type="entry name" value="Nucleotide-diphossugar_trans"/>
</dbReference>
<dbReference type="KEGG" id="tio:INP52_06610"/>
<keyword evidence="6" id="KW-0342">GTP-binding</keyword>
<evidence type="ECO:0000259" key="8">
    <source>
        <dbReference type="Pfam" id="PF12804"/>
    </source>
</evidence>
<evidence type="ECO:0000256" key="7">
    <source>
        <dbReference type="ARBA" id="ARBA00023150"/>
    </source>
</evidence>
<evidence type="ECO:0000313" key="10">
    <source>
        <dbReference type="Proteomes" id="UP000593735"/>
    </source>
</evidence>
<dbReference type="Gene3D" id="3.90.550.10">
    <property type="entry name" value="Spore Coat Polysaccharide Biosynthesis Protein SpsA, Chain A"/>
    <property type="match status" value="1"/>
</dbReference>
<dbReference type="GO" id="GO:0005525">
    <property type="term" value="F:GTP binding"/>
    <property type="evidence" value="ECO:0007669"/>
    <property type="project" value="UniProtKB-KW"/>
</dbReference>
<accession>A0A7S7M7B3</accession>
<dbReference type="PANTHER" id="PTHR19136">
    <property type="entry name" value="MOLYBDENUM COFACTOR GUANYLYLTRANSFERASE"/>
    <property type="match status" value="1"/>
</dbReference>
<dbReference type="AlphaFoldDB" id="A0A7S7M7B3"/>
<reference evidence="9 10" key="1">
    <citation type="submission" date="2020-10" db="EMBL/GenBank/DDBJ databases">
        <title>Olsenella immobilis sp.nov., isolated from the mud in a fermentation cellar used for the production of Chinese strong-flavoured liquor.</title>
        <authorList>
            <person name="Lu L."/>
        </authorList>
    </citation>
    <scope>NUCLEOTIDE SEQUENCE [LARGE SCALE GENOMIC DNA]</scope>
    <source>
        <strain evidence="9 10">LZLJ-2</strain>
    </source>
</reference>
<keyword evidence="3" id="KW-0479">Metal-binding</keyword>
<dbReference type="GO" id="GO:0016779">
    <property type="term" value="F:nucleotidyltransferase activity"/>
    <property type="evidence" value="ECO:0007669"/>
    <property type="project" value="UniProtKB-KW"/>
</dbReference>
<evidence type="ECO:0000256" key="4">
    <source>
        <dbReference type="ARBA" id="ARBA00022741"/>
    </source>
</evidence>
<gene>
    <name evidence="9" type="ORF">INP52_06610</name>
</gene>
<evidence type="ECO:0000256" key="1">
    <source>
        <dbReference type="ARBA" id="ARBA00022490"/>
    </source>
</evidence>
<dbReference type="GO" id="GO:0046872">
    <property type="term" value="F:metal ion binding"/>
    <property type="evidence" value="ECO:0007669"/>
    <property type="project" value="UniProtKB-KW"/>
</dbReference>
<organism evidence="9 10">
    <name type="scientific">Thermophilibacter immobilis</name>
    <dbReference type="NCBI Taxonomy" id="2779519"/>
    <lineage>
        <taxon>Bacteria</taxon>
        <taxon>Bacillati</taxon>
        <taxon>Actinomycetota</taxon>
        <taxon>Coriobacteriia</taxon>
        <taxon>Coriobacteriales</taxon>
        <taxon>Atopobiaceae</taxon>
        <taxon>Thermophilibacter</taxon>
    </lineage>
</organism>
<dbReference type="InterPro" id="IPR025877">
    <property type="entry name" value="MobA-like_NTP_Trfase"/>
</dbReference>